<proteinExistence type="predicted"/>
<protein>
    <submittedName>
        <fullName evidence="1">Uncharacterized protein</fullName>
    </submittedName>
</protein>
<evidence type="ECO:0000313" key="2">
    <source>
        <dbReference type="Proteomes" id="UP000479710"/>
    </source>
</evidence>
<sequence>MVVAWLGGSGDEGAKGLGRVFDDDTCVEERSSWVAVVLVGGELEELGKGACGGQGVGSRARGSLDRLGCYSSD</sequence>
<dbReference type="AlphaFoldDB" id="A0A6G1BZS7"/>
<dbReference type="Proteomes" id="UP000479710">
    <property type="component" value="Unassembled WGS sequence"/>
</dbReference>
<gene>
    <name evidence="1" type="ORF">E2562_018675</name>
</gene>
<comment type="caution">
    <text evidence="1">The sequence shown here is derived from an EMBL/GenBank/DDBJ whole genome shotgun (WGS) entry which is preliminary data.</text>
</comment>
<keyword evidence="2" id="KW-1185">Reference proteome</keyword>
<organism evidence="1 2">
    <name type="scientific">Oryza meyeriana var. granulata</name>
    <dbReference type="NCBI Taxonomy" id="110450"/>
    <lineage>
        <taxon>Eukaryota</taxon>
        <taxon>Viridiplantae</taxon>
        <taxon>Streptophyta</taxon>
        <taxon>Embryophyta</taxon>
        <taxon>Tracheophyta</taxon>
        <taxon>Spermatophyta</taxon>
        <taxon>Magnoliopsida</taxon>
        <taxon>Liliopsida</taxon>
        <taxon>Poales</taxon>
        <taxon>Poaceae</taxon>
        <taxon>BOP clade</taxon>
        <taxon>Oryzoideae</taxon>
        <taxon>Oryzeae</taxon>
        <taxon>Oryzinae</taxon>
        <taxon>Oryza</taxon>
        <taxon>Oryza meyeriana</taxon>
    </lineage>
</organism>
<dbReference type="EMBL" id="SPHZ02000011">
    <property type="protein sequence ID" value="KAF0892893.1"/>
    <property type="molecule type" value="Genomic_DNA"/>
</dbReference>
<accession>A0A6G1BZS7</accession>
<reference evidence="1 2" key="1">
    <citation type="submission" date="2019-11" db="EMBL/GenBank/DDBJ databases">
        <title>Whole genome sequence of Oryza granulata.</title>
        <authorList>
            <person name="Li W."/>
        </authorList>
    </citation>
    <scope>NUCLEOTIDE SEQUENCE [LARGE SCALE GENOMIC DNA]</scope>
    <source>
        <strain evidence="2">cv. Menghai</strain>
        <tissue evidence="1">Leaf</tissue>
    </source>
</reference>
<evidence type="ECO:0000313" key="1">
    <source>
        <dbReference type="EMBL" id="KAF0892893.1"/>
    </source>
</evidence>
<name>A0A6G1BZS7_9ORYZ</name>